<dbReference type="HOGENOM" id="CLU_1957527_0_0_0"/>
<protein>
    <submittedName>
        <fullName evidence="1">Uncharacterized protein</fullName>
    </submittedName>
</protein>
<sequence length="128" mass="15133">MTAIQHLRLKVYSARRRGRLIGIAGDRESLLRLCNIKRHQSRLWTIESVEQLVGVIQGKVFDWNEGAAKPPRWKLNWLCPDCKQKQWGDWSSDVPNPCLWYSECRCIDKWQISWEVKHPPYIEASFEP</sequence>
<name>D2R2X1_PIRSD</name>
<accession>D2R2X1</accession>
<keyword evidence="2" id="KW-1185">Reference proteome</keyword>
<dbReference type="KEGG" id="psl:Psta_4051"/>
<organism evidence="1 2">
    <name type="scientific">Pirellula staleyi (strain ATCC 27377 / DSM 6068 / ICPB 4128)</name>
    <name type="common">Pirella staleyi</name>
    <dbReference type="NCBI Taxonomy" id="530564"/>
    <lineage>
        <taxon>Bacteria</taxon>
        <taxon>Pseudomonadati</taxon>
        <taxon>Planctomycetota</taxon>
        <taxon>Planctomycetia</taxon>
        <taxon>Pirellulales</taxon>
        <taxon>Pirellulaceae</taxon>
        <taxon>Pirellula</taxon>
    </lineage>
</organism>
<evidence type="ECO:0000313" key="2">
    <source>
        <dbReference type="Proteomes" id="UP000001887"/>
    </source>
</evidence>
<dbReference type="STRING" id="530564.Psta_4051"/>
<dbReference type="AlphaFoldDB" id="D2R2X1"/>
<dbReference type="Proteomes" id="UP000001887">
    <property type="component" value="Chromosome"/>
</dbReference>
<gene>
    <name evidence="1" type="ordered locus">Psta_4051</name>
</gene>
<evidence type="ECO:0000313" key="1">
    <source>
        <dbReference type="EMBL" id="ADB18704.1"/>
    </source>
</evidence>
<reference evidence="1 2" key="1">
    <citation type="journal article" date="2009" name="Stand. Genomic Sci.">
        <title>Complete genome sequence of Pirellula staleyi type strain (ATCC 27377).</title>
        <authorList>
            <person name="Clum A."/>
            <person name="Tindall B.J."/>
            <person name="Sikorski J."/>
            <person name="Ivanova N."/>
            <person name="Mavrommatis K."/>
            <person name="Lucas S."/>
            <person name="Glavina del Rio T."/>
            <person name="Nolan M."/>
            <person name="Chen F."/>
            <person name="Tice H."/>
            <person name="Pitluck S."/>
            <person name="Cheng J.F."/>
            <person name="Chertkov O."/>
            <person name="Brettin T."/>
            <person name="Han C."/>
            <person name="Detter J.C."/>
            <person name="Kuske C."/>
            <person name="Bruce D."/>
            <person name="Goodwin L."/>
            <person name="Ovchinikova G."/>
            <person name="Pati A."/>
            <person name="Mikhailova N."/>
            <person name="Chen A."/>
            <person name="Palaniappan K."/>
            <person name="Land M."/>
            <person name="Hauser L."/>
            <person name="Chang Y.J."/>
            <person name="Jeffries C.D."/>
            <person name="Chain P."/>
            <person name="Rohde M."/>
            <person name="Goker M."/>
            <person name="Bristow J."/>
            <person name="Eisen J.A."/>
            <person name="Markowitz V."/>
            <person name="Hugenholtz P."/>
            <person name="Kyrpides N.C."/>
            <person name="Klenk H.P."/>
            <person name="Lapidus A."/>
        </authorList>
    </citation>
    <scope>NUCLEOTIDE SEQUENCE [LARGE SCALE GENOMIC DNA]</scope>
    <source>
        <strain evidence="2">ATCC 27377 / DSM 6068 / ICPB 4128</strain>
    </source>
</reference>
<dbReference type="EMBL" id="CP001848">
    <property type="protein sequence ID" value="ADB18704.1"/>
    <property type="molecule type" value="Genomic_DNA"/>
</dbReference>
<proteinExistence type="predicted"/>